<dbReference type="Gramene" id="TraesCS3B02G596100.1">
    <property type="protein sequence ID" value="TraesCS3B02G596100.1"/>
    <property type="gene ID" value="TraesCS3B02G596100"/>
</dbReference>
<accession>A0A3B6G2F8</accession>
<dbReference type="OrthoDB" id="694831at2759"/>
<proteinExistence type="predicted"/>
<dbReference type="PANTHER" id="PTHR33110">
    <property type="entry name" value="F-BOX/KELCH-REPEAT PROTEIN-RELATED"/>
    <property type="match status" value="1"/>
</dbReference>
<dbReference type="Gramene" id="TraesCS3B03G1490900.1">
    <property type="protein sequence ID" value="TraesCS3B03G1490900.1.CDS"/>
    <property type="gene ID" value="TraesCS3B03G1490900"/>
</dbReference>
<dbReference type="OMA" id="RKVESCA"/>
<evidence type="ECO:0000259" key="1">
    <source>
        <dbReference type="Pfam" id="PF03478"/>
    </source>
</evidence>
<dbReference type="Pfam" id="PF03478">
    <property type="entry name" value="Beta-prop_KIB1-4"/>
    <property type="match status" value="1"/>
</dbReference>
<organism evidence="2">
    <name type="scientific">Triticum aestivum</name>
    <name type="common">Wheat</name>
    <dbReference type="NCBI Taxonomy" id="4565"/>
    <lineage>
        <taxon>Eukaryota</taxon>
        <taxon>Viridiplantae</taxon>
        <taxon>Streptophyta</taxon>
        <taxon>Embryophyta</taxon>
        <taxon>Tracheophyta</taxon>
        <taxon>Spermatophyta</taxon>
        <taxon>Magnoliopsida</taxon>
        <taxon>Liliopsida</taxon>
        <taxon>Poales</taxon>
        <taxon>Poaceae</taxon>
        <taxon>BOP clade</taxon>
        <taxon>Pooideae</taxon>
        <taxon>Triticodae</taxon>
        <taxon>Triticeae</taxon>
        <taxon>Triticinae</taxon>
        <taxon>Triticum</taxon>
    </lineage>
</organism>
<keyword evidence="3" id="KW-1185">Reference proteome</keyword>
<protein>
    <recommendedName>
        <fullName evidence="1">KIB1-4 beta-propeller domain-containing protein</fullName>
    </recommendedName>
</protein>
<feature type="domain" description="KIB1-4 beta-propeller" evidence="1">
    <location>
        <begin position="83"/>
        <end position="297"/>
    </location>
</feature>
<evidence type="ECO:0000313" key="2">
    <source>
        <dbReference type="EnsemblPlants" id="TraesCS3B02G596100.1"/>
    </source>
</evidence>
<sequence>MDRSTRWPDLAQDVLRDVAGRLHDAADFARFYAVCRPWRDSREAPPPSFRTTTTTHQFLPWLFTAADKDHQTPLKLRCIFSKSTYRVTSPPPCAARGNWVCSADATAVQYLNVDRFLNPSLHDPVTGQVTRLPRFQWDEGDPHGVLYGDGTILLYSITHIDKGRKASFRASLLRSGDAKWTLVKRTLETPSRKVESCAAYHRGKILVTVEDMQGQGFFYMHQYSHVLESRGELLWVSIAGNGVTSQCGAPCPYVFVYTLEQEESTPEKMRWVRKDGRSLADRVLFLGSPNSFAVDASWPRRACVLRLPQQ</sequence>
<dbReference type="AlphaFoldDB" id="A0A3B6G2F8"/>
<name>A0A3B6G2F8_WHEAT</name>
<dbReference type="STRING" id="4565.A0A3B6G2F8"/>
<evidence type="ECO:0000313" key="3">
    <source>
        <dbReference type="Proteomes" id="UP000019116"/>
    </source>
</evidence>
<reference evidence="2" key="1">
    <citation type="submission" date="2018-08" db="EMBL/GenBank/DDBJ databases">
        <authorList>
            <person name="Rossello M."/>
        </authorList>
    </citation>
    <scope>NUCLEOTIDE SEQUENCE [LARGE SCALE GENOMIC DNA]</scope>
    <source>
        <strain evidence="2">cv. Chinese Spring</strain>
    </source>
</reference>
<dbReference type="PANTHER" id="PTHR33110:SF134">
    <property type="entry name" value="OS09G0565350 PROTEIN"/>
    <property type="match status" value="1"/>
</dbReference>
<reference evidence="2" key="2">
    <citation type="submission" date="2018-10" db="UniProtKB">
        <authorList>
            <consortium name="EnsemblPlants"/>
        </authorList>
    </citation>
    <scope>IDENTIFICATION</scope>
</reference>
<dbReference type="Proteomes" id="UP000019116">
    <property type="component" value="Chromosome 3B"/>
</dbReference>
<dbReference type="EnsemblPlants" id="TraesCS3B02G596100.1">
    <property type="protein sequence ID" value="TraesCS3B02G596100.1"/>
    <property type="gene ID" value="TraesCS3B02G596100"/>
</dbReference>
<dbReference type="InterPro" id="IPR005174">
    <property type="entry name" value="KIB1-4_b-propeller"/>
</dbReference>